<protein>
    <recommendedName>
        <fullName evidence="2">DUF5641 domain-containing protein</fullName>
    </recommendedName>
</protein>
<dbReference type="EMBL" id="BMAV01027619">
    <property type="protein sequence ID" value="GFS60921.1"/>
    <property type="molecule type" value="Genomic_DNA"/>
</dbReference>
<dbReference type="OrthoDB" id="6436901at2759"/>
<name>A0A8X6MKW7_9ARAC</name>
<evidence type="ECO:0000313" key="3">
    <source>
        <dbReference type="EMBL" id="GFS60921.1"/>
    </source>
</evidence>
<dbReference type="Pfam" id="PF18701">
    <property type="entry name" value="DUF5641"/>
    <property type="match status" value="1"/>
</dbReference>
<evidence type="ECO:0000259" key="2">
    <source>
        <dbReference type="Pfam" id="PF18701"/>
    </source>
</evidence>
<gene>
    <name evidence="3" type="ORF">TNIN_71591</name>
</gene>
<dbReference type="Proteomes" id="UP000886998">
    <property type="component" value="Unassembled WGS sequence"/>
</dbReference>
<feature type="domain" description="DUF5641" evidence="2">
    <location>
        <begin position="42"/>
        <end position="90"/>
    </location>
</feature>
<reference evidence="3" key="1">
    <citation type="submission" date="2020-08" db="EMBL/GenBank/DDBJ databases">
        <title>Multicomponent nature underlies the extraordinary mechanical properties of spider dragline silk.</title>
        <authorList>
            <person name="Kono N."/>
            <person name="Nakamura H."/>
            <person name="Mori M."/>
            <person name="Yoshida Y."/>
            <person name="Ohtoshi R."/>
            <person name="Malay A.D."/>
            <person name="Moran D.A.P."/>
            <person name="Tomita M."/>
            <person name="Numata K."/>
            <person name="Arakawa K."/>
        </authorList>
    </citation>
    <scope>NUCLEOTIDE SEQUENCE</scope>
</reference>
<dbReference type="InterPro" id="IPR040676">
    <property type="entry name" value="DUF5641"/>
</dbReference>
<feature type="compositionally biased region" description="Basic and acidic residues" evidence="1">
    <location>
        <begin position="9"/>
        <end position="19"/>
    </location>
</feature>
<organism evidence="3 4">
    <name type="scientific">Trichonephila inaurata madagascariensis</name>
    <dbReference type="NCBI Taxonomy" id="2747483"/>
    <lineage>
        <taxon>Eukaryota</taxon>
        <taxon>Metazoa</taxon>
        <taxon>Ecdysozoa</taxon>
        <taxon>Arthropoda</taxon>
        <taxon>Chelicerata</taxon>
        <taxon>Arachnida</taxon>
        <taxon>Araneae</taxon>
        <taxon>Araneomorphae</taxon>
        <taxon>Entelegynae</taxon>
        <taxon>Araneoidea</taxon>
        <taxon>Nephilidae</taxon>
        <taxon>Trichonephila</taxon>
        <taxon>Trichonephila inaurata</taxon>
    </lineage>
</organism>
<evidence type="ECO:0000256" key="1">
    <source>
        <dbReference type="SAM" id="MobiDB-lite"/>
    </source>
</evidence>
<sequence length="98" mass="11355">MSRWWEGMDWLKRPPEEWPKSNVTPDFDIINSEKGRLSSAPISSDNTKRIEWPLAAVMELYPSKDGSIRTGKSKMKSGEFLRPVIRLIPLEVTQKLIR</sequence>
<dbReference type="AlphaFoldDB" id="A0A8X6MKW7"/>
<evidence type="ECO:0000313" key="4">
    <source>
        <dbReference type="Proteomes" id="UP000886998"/>
    </source>
</evidence>
<comment type="caution">
    <text evidence="3">The sequence shown here is derived from an EMBL/GenBank/DDBJ whole genome shotgun (WGS) entry which is preliminary data.</text>
</comment>
<proteinExistence type="predicted"/>
<accession>A0A8X6MKW7</accession>
<keyword evidence="4" id="KW-1185">Reference proteome</keyword>
<feature type="region of interest" description="Disordered" evidence="1">
    <location>
        <begin position="1"/>
        <end position="25"/>
    </location>
</feature>